<accession>A0A0P1LGF8</accession>
<dbReference type="GO" id="GO:0016832">
    <property type="term" value="F:aldehyde-lyase activity"/>
    <property type="evidence" value="ECO:0007669"/>
    <property type="project" value="TreeGrafter"/>
</dbReference>
<accession>A0A0P1L8W0</accession>
<accession>A0A0P1P7E3</accession>
<evidence type="ECO:0000313" key="5">
    <source>
        <dbReference type="EMBL" id="CUU00965.1"/>
    </source>
</evidence>
<dbReference type="EMBL" id="CZVI01000087">
    <property type="protein sequence ID" value="CUS95623.1"/>
    <property type="molecule type" value="Genomic_DNA"/>
</dbReference>
<evidence type="ECO:0000256" key="2">
    <source>
        <dbReference type="ARBA" id="ARBA00023239"/>
    </source>
</evidence>
<reference evidence="4 7" key="1">
    <citation type="submission" date="2015-11" db="EMBL/GenBank/DDBJ databases">
        <authorList>
            <person name="Varghese N."/>
        </authorList>
    </citation>
    <scope>NUCLEOTIDE SEQUENCE [LARGE SCALE GENOMIC DNA]</scope>
    <source>
        <strain evidence="4 7">JGI-8</strain>
    </source>
</reference>
<reference evidence="5 6" key="2">
    <citation type="submission" date="2015-11" db="EMBL/GenBank/DDBJ databases">
        <authorList>
            <person name="Zhang Y."/>
            <person name="Guo Z."/>
        </authorList>
    </citation>
    <scope>NUCLEOTIDE SEQUENCE [LARGE SCALE GENOMIC DNA]</scope>
    <source>
        <strain evidence="5">JGI-4</strain>
    </source>
</reference>
<keyword evidence="1" id="KW-0479">Metal-binding</keyword>
<organism evidence="5 6">
    <name type="scientific">Candidatus Kryptonium thompsonii</name>
    <dbReference type="NCBI Taxonomy" id="1633631"/>
    <lineage>
        <taxon>Bacteria</taxon>
        <taxon>Pseudomonadati</taxon>
        <taxon>Candidatus Kryptoniota</taxon>
        <taxon>Candidatus Kryptonium</taxon>
    </lineage>
</organism>
<accession>A0A0P1MJV0</accession>
<keyword evidence="7" id="KW-1185">Reference proteome</keyword>
<dbReference type="Gene3D" id="3.40.225.10">
    <property type="entry name" value="Class II aldolase/adducin N-terminal domain"/>
    <property type="match status" value="1"/>
</dbReference>
<sequence>MRNKKALKEKEKLISEIVKISHLLYQKEFVSATDGNISARLKNGNIICTPTSVNKGELRRSQIVEVDLDGNLVYGIYKPSTEIKMHLFIYKNRNDVNAIVHAHPPFATAFATAGLSLEGFTLPEVIINLGKIPLAKYATPSTDEVPSSIQPFVKDCDAFLLQNHGAVTLGANLKDAYLKMEKLEHYAMVVLLARILGGEKHLSIEDIEKLSDVSLKIYGKKIKI</sequence>
<accession>A0A0P1LMQ3</accession>
<evidence type="ECO:0000259" key="3">
    <source>
        <dbReference type="SMART" id="SM01007"/>
    </source>
</evidence>
<dbReference type="SMART" id="SM01007">
    <property type="entry name" value="Aldolase_II"/>
    <property type="match status" value="1"/>
</dbReference>
<feature type="domain" description="Class II aldolase/adducin N-terminal" evidence="3">
    <location>
        <begin position="15"/>
        <end position="191"/>
    </location>
</feature>
<keyword evidence="2" id="KW-0456">Lyase</keyword>
<dbReference type="GO" id="GO:0005829">
    <property type="term" value="C:cytosol"/>
    <property type="evidence" value="ECO:0007669"/>
    <property type="project" value="TreeGrafter"/>
</dbReference>
<accession>A0A0P1MRY4</accession>
<accession>A0A0P1LL56</accession>
<accession>A0A0P1LKC8</accession>
<dbReference type="RefSeq" id="WP_047134545.1">
    <property type="nucleotide sequence ID" value="NZ_CZVI01000087.1"/>
</dbReference>
<dbReference type="InterPro" id="IPR001303">
    <property type="entry name" value="Aldolase_II/adducin_N"/>
</dbReference>
<dbReference type="GO" id="GO:0019323">
    <property type="term" value="P:pentose catabolic process"/>
    <property type="evidence" value="ECO:0007669"/>
    <property type="project" value="TreeGrafter"/>
</dbReference>
<protein>
    <submittedName>
        <fullName evidence="5">L-fuculose-phosphate aldolase</fullName>
    </submittedName>
</protein>
<dbReference type="EMBL" id="FAOP01000001">
    <property type="protein sequence ID" value="CUU00965.1"/>
    <property type="molecule type" value="Genomic_DNA"/>
</dbReference>
<dbReference type="OrthoDB" id="9794581at2"/>
<evidence type="ECO:0000313" key="6">
    <source>
        <dbReference type="Proteomes" id="UP000182011"/>
    </source>
</evidence>
<evidence type="ECO:0000256" key="1">
    <source>
        <dbReference type="ARBA" id="ARBA00022723"/>
    </source>
</evidence>
<accession>A0A0N7MRC0</accession>
<dbReference type="Proteomes" id="UP000182200">
    <property type="component" value="Unassembled WGS sequence"/>
</dbReference>
<name>A0A0P1NU50_9BACT</name>
<proteinExistence type="predicted"/>
<dbReference type="InterPro" id="IPR036409">
    <property type="entry name" value="Aldolase_II/adducin_N_sf"/>
</dbReference>
<dbReference type="GO" id="GO:0046872">
    <property type="term" value="F:metal ion binding"/>
    <property type="evidence" value="ECO:0007669"/>
    <property type="project" value="UniProtKB-KW"/>
</dbReference>
<dbReference type="SUPFAM" id="SSF53639">
    <property type="entry name" value="AraD/HMP-PK domain-like"/>
    <property type="match status" value="1"/>
</dbReference>
<dbReference type="Pfam" id="PF00596">
    <property type="entry name" value="Aldolase_II"/>
    <property type="match status" value="1"/>
</dbReference>
<evidence type="ECO:0000313" key="4">
    <source>
        <dbReference type="EMBL" id="CUS95623.1"/>
    </source>
</evidence>
<gene>
    <name evidence="5" type="ORF">JGI4_00145</name>
    <name evidence="4" type="ORF">JGI8_02206</name>
</gene>
<accession>A0A0S4MQJ0</accession>
<dbReference type="Proteomes" id="UP000182011">
    <property type="component" value="Unassembled WGS sequence"/>
</dbReference>
<dbReference type="InterPro" id="IPR050197">
    <property type="entry name" value="Aldolase_class_II_sugar_metab"/>
</dbReference>
<evidence type="ECO:0000313" key="7">
    <source>
        <dbReference type="Proteomes" id="UP000182200"/>
    </source>
</evidence>
<dbReference type="PANTHER" id="PTHR22789:SF0">
    <property type="entry name" value="3-OXO-TETRONATE 4-PHOSPHATE DECARBOXYLASE-RELATED"/>
    <property type="match status" value="1"/>
</dbReference>
<accession>A0A0P1NU50</accession>
<dbReference type="STRING" id="1633631.GCA_001442925_00145"/>
<dbReference type="PANTHER" id="PTHR22789">
    <property type="entry name" value="FUCULOSE PHOSPHATE ALDOLASE"/>
    <property type="match status" value="1"/>
</dbReference>
<dbReference type="AlphaFoldDB" id="A0A0P1NU50"/>